<evidence type="ECO:0000256" key="2">
    <source>
        <dbReference type="ARBA" id="ARBA00022448"/>
    </source>
</evidence>
<evidence type="ECO:0000256" key="3">
    <source>
        <dbReference type="ARBA" id="ARBA00022692"/>
    </source>
</evidence>
<reference evidence="7 8" key="1">
    <citation type="submission" date="2018-02" db="EMBL/GenBank/DDBJ databases">
        <title>Genome sequence of Desulfovibrio carbinolicus DSM 3852.</title>
        <authorList>
            <person name="Wilbanks E."/>
            <person name="Skennerton C.T."/>
            <person name="Orphan V.J."/>
        </authorList>
    </citation>
    <scope>NUCLEOTIDE SEQUENCE [LARGE SCALE GENOMIC DNA]</scope>
    <source>
        <strain evidence="7 8">DSM 3852</strain>
    </source>
</reference>
<feature type="transmembrane region" description="Helical" evidence="6">
    <location>
        <begin position="371"/>
        <end position="387"/>
    </location>
</feature>
<evidence type="ECO:0000256" key="1">
    <source>
        <dbReference type="ARBA" id="ARBA00004141"/>
    </source>
</evidence>
<dbReference type="EMBL" id="CP026538">
    <property type="protein sequence ID" value="QAZ68946.1"/>
    <property type="molecule type" value="Genomic_DNA"/>
</dbReference>
<feature type="transmembrane region" description="Helical" evidence="6">
    <location>
        <begin position="457"/>
        <end position="479"/>
    </location>
</feature>
<organism evidence="7 8">
    <name type="scientific">Solidesulfovibrio carbinolicus</name>
    <dbReference type="NCBI Taxonomy" id="296842"/>
    <lineage>
        <taxon>Bacteria</taxon>
        <taxon>Pseudomonadati</taxon>
        <taxon>Thermodesulfobacteriota</taxon>
        <taxon>Desulfovibrionia</taxon>
        <taxon>Desulfovibrionales</taxon>
        <taxon>Desulfovibrionaceae</taxon>
        <taxon>Solidesulfovibrio</taxon>
    </lineage>
</organism>
<feature type="transmembrane region" description="Helical" evidence="6">
    <location>
        <begin position="121"/>
        <end position="138"/>
    </location>
</feature>
<dbReference type="OrthoDB" id="9766267at2"/>
<feature type="transmembrane region" description="Helical" evidence="6">
    <location>
        <begin position="301"/>
        <end position="318"/>
    </location>
</feature>
<sequence length="494" mass="53412">MIDTMRKVGLPLGPALFLLVCLIPPHDGLSQQAVYCAAVTALMATWWITEAIPIPATSMIPIVLFPFLKIMPSAKATLPYANHLIYLFMGGFFIAVCMERWNLHYRIAMHTIRLVGTSPSRIVLGFMVAAGFLSMWVSNTATTVMMMPIGLAIIKACADITGDHDLRHNPFAVSLMLALAYAASIGGLGTIIGTPPNTIMVAQIDKLYGQTISFLDWMKVGVPLAATFLILTWLLLTKVLFPVKGDILQGKGEQLIQAELAKLGAMKKEEKLIVAVFAVVATLWILMGLVKWPIFKGVSDASVAIAGALLLFIIPSDLNKGVFLLDWKTAVKIPWDVILLFGGGLCLADGFQDTGLTKYIAGLLVDLEGMQLIWIIACIVALNIFLTEVTSNTAVATLMIPVMGAIAVGMKINPFGPIVAACIACSYAFMLPVATPPNAVVFGSGAVTIRQMARTGLWLNILGIIQITLVVYFLMPWVWGIDLTVLPDWAIPKK</sequence>
<keyword evidence="3 6" id="KW-0812">Transmembrane</keyword>
<dbReference type="PANTHER" id="PTHR10283:SF82">
    <property type="entry name" value="SOLUTE CARRIER FAMILY 13 MEMBER 2"/>
    <property type="match status" value="1"/>
</dbReference>
<feature type="transmembrane region" description="Helical" evidence="6">
    <location>
        <begin position="394"/>
        <end position="412"/>
    </location>
</feature>
<dbReference type="NCBIfam" id="TIGR00785">
    <property type="entry name" value="dass"/>
    <property type="match status" value="1"/>
</dbReference>
<dbReference type="AlphaFoldDB" id="A0A4P6HQ96"/>
<keyword evidence="4 6" id="KW-1133">Transmembrane helix</keyword>
<evidence type="ECO:0000256" key="4">
    <source>
        <dbReference type="ARBA" id="ARBA00022989"/>
    </source>
</evidence>
<dbReference type="GO" id="GO:0015141">
    <property type="term" value="F:succinate transmembrane transporter activity"/>
    <property type="evidence" value="ECO:0007669"/>
    <property type="project" value="UniProtKB-ARBA"/>
</dbReference>
<feature type="transmembrane region" description="Helical" evidence="6">
    <location>
        <begin position="330"/>
        <end position="351"/>
    </location>
</feature>
<feature type="transmembrane region" description="Helical" evidence="6">
    <location>
        <begin position="46"/>
        <end position="68"/>
    </location>
</feature>
<dbReference type="CDD" id="cd01115">
    <property type="entry name" value="SLC13_permease"/>
    <property type="match status" value="1"/>
</dbReference>
<evidence type="ECO:0000256" key="5">
    <source>
        <dbReference type="ARBA" id="ARBA00023136"/>
    </source>
</evidence>
<comment type="subcellular location">
    <subcellularLocation>
        <location evidence="1">Membrane</location>
        <topology evidence="1">Multi-pass membrane protein</topology>
    </subcellularLocation>
</comment>
<dbReference type="PANTHER" id="PTHR10283">
    <property type="entry name" value="SOLUTE CARRIER FAMILY 13 MEMBER"/>
    <property type="match status" value="1"/>
</dbReference>
<dbReference type="Pfam" id="PF00939">
    <property type="entry name" value="Na_sulph_symp"/>
    <property type="match status" value="1"/>
</dbReference>
<keyword evidence="5 6" id="KW-0472">Membrane</keyword>
<protein>
    <submittedName>
        <fullName evidence="7">Anion transporter</fullName>
    </submittedName>
</protein>
<evidence type="ECO:0000256" key="6">
    <source>
        <dbReference type="SAM" id="Phobius"/>
    </source>
</evidence>
<accession>A0A4P6HQ96</accession>
<dbReference type="PROSITE" id="PS01271">
    <property type="entry name" value="NA_SULFATE"/>
    <property type="match status" value="1"/>
</dbReference>
<proteinExistence type="predicted"/>
<dbReference type="InterPro" id="IPR031312">
    <property type="entry name" value="Na/sul_symport_CS"/>
</dbReference>
<dbReference type="RefSeq" id="WP_129354871.1">
    <property type="nucleotide sequence ID" value="NZ_CP026538.1"/>
</dbReference>
<dbReference type="GO" id="GO:0005886">
    <property type="term" value="C:plasma membrane"/>
    <property type="evidence" value="ECO:0007669"/>
    <property type="project" value="TreeGrafter"/>
</dbReference>
<keyword evidence="8" id="KW-1185">Reference proteome</keyword>
<dbReference type="Proteomes" id="UP000293296">
    <property type="component" value="Chromosome"/>
</dbReference>
<feature type="transmembrane region" description="Helical" evidence="6">
    <location>
        <begin position="220"/>
        <end position="241"/>
    </location>
</feature>
<dbReference type="KEGG" id="dcb:C3Y92_17585"/>
<feature type="transmembrane region" description="Helical" evidence="6">
    <location>
        <begin position="418"/>
        <end position="445"/>
    </location>
</feature>
<name>A0A4P6HQ96_9BACT</name>
<keyword evidence="2" id="KW-0813">Transport</keyword>
<evidence type="ECO:0000313" key="8">
    <source>
        <dbReference type="Proteomes" id="UP000293296"/>
    </source>
</evidence>
<dbReference type="InterPro" id="IPR001898">
    <property type="entry name" value="SLC13A/DASS"/>
</dbReference>
<feature type="transmembrane region" description="Helical" evidence="6">
    <location>
        <begin position="80"/>
        <end position="101"/>
    </location>
</feature>
<evidence type="ECO:0000313" key="7">
    <source>
        <dbReference type="EMBL" id="QAZ68946.1"/>
    </source>
</evidence>
<gene>
    <name evidence="7" type="ORF">C3Y92_17585</name>
</gene>
<feature type="transmembrane region" description="Helical" evidence="6">
    <location>
        <begin position="171"/>
        <end position="192"/>
    </location>
</feature>
<feature type="transmembrane region" description="Helical" evidence="6">
    <location>
        <begin position="272"/>
        <end position="295"/>
    </location>
</feature>